<dbReference type="Proteomes" id="UP001178461">
    <property type="component" value="Chromosome W"/>
</dbReference>
<reference evidence="4" key="1">
    <citation type="submission" date="2022-12" db="EMBL/GenBank/DDBJ databases">
        <authorList>
            <person name="Alioto T."/>
            <person name="Alioto T."/>
            <person name="Gomez Garrido J."/>
        </authorList>
    </citation>
    <scope>NUCLEOTIDE SEQUENCE</scope>
</reference>
<feature type="domain" description="Chromo" evidence="3">
    <location>
        <begin position="8"/>
        <end position="66"/>
    </location>
</feature>
<keyword evidence="5" id="KW-1185">Reference proteome</keyword>
<gene>
    <name evidence="4" type="ORF">PODLI_1B020788</name>
</gene>
<organism evidence="4 5">
    <name type="scientific">Podarcis lilfordi</name>
    <name type="common">Lilford's wall lizard</name>
    <dbReference type="NCBI Taxonomy" id="74358"/>
    <lineage>
        <taxon>Eukaryota</taxon>
        <taxon>Metazoa</taxon>
        <taxon>Chordata</taxon>
        <taxon>Craniata</taxon>
        <taxon>Vertebrata</taxon>
        <taxon>Euteleostomi</taxon>
        <taxon>Lepidosauria</taxon>
        <taxon>Squamata</taxon>
        <taxon>Bifurcata</taxon>
        <taxon>Unidentata</taxon>
        <taxon>Episquamata</taxon>
        <taxon>Laterata</taxon>
        <taxon>Lacertibaenia</taxon>
        <taxon>Lacertidae</taxon>
        <taxon>Podarcis</taxon>
    </lineage>
</organism>
<accession>A0AA35LMZ0</accession>
<dbReference type="EMBL" id="OX395145">
    <property type="protein sequence ID" value="CAI5799260.1"/>
    <property type="molecule type" value="Genomic_DNA"/>
</dbReference>
<feature type="region of interest" description="Disordered" evidence="2">
    <location>
        <begin position="58"/>
        <end position="83"/>
    </location>
</feature>
<protein>
    <recommendedName>
        <fullName evidence="3">Chromo domain-containing protein</fullName>
    </recommendedName>
</protein>
<evidence type="ECO:0000256" key="2">
    <source>
        <dbReference type="SAM" id="MobiDB-lite"/>
    </source>
</evidence>
<dbReference type="InterPro" id="IPR016197">
    <property type="entry name" value="Chromo-like_dom_sf"/>
</dbReference>
<dbReference type="InterPro" id="IPR000953">
    <property type="entry name" value="Chromo/chromo_shadow_dom"/>
</dbReference>
<evidence type="ECO:0000256" key="1">
    <source>
        <dbReference type="ARBA" id="ARBA00004123"/>
    </source>
</evidence>
<dbReference type="InterPro" id="IPR023780">
    <property type="entry name" value="Chromo_domain"/>
</dbReference>
<dbReference type="SUPFAM" id="SSF54160">
    <property type="entry name" value="Chromo domain-like"/>
    <property type="match status" value="1"/>
</dbReference>
<feature type="compositionally biased region" description="Basic and acidic residues" evidence="2">
    <location>
        <begin position="100"/>
        <end position="114"/>
    </location>
</feature>
<feature type="compositionally biased region" description="Basic residues" evidence="2">
    <location>
        <begin position="120"/>
        <end position="132"/>
    </location>
</feature>
<dbReference type="GO" id="GO:0005634">
    <property type="term" value="C:nucleus"/>
    <property type="evidence" value="ECO:0007669"/>
    <property type="project" value="UniProtKB-SubCell"/>
</dbReference>
<dbReference type="Pfam" id="PF00385">
    <property type="entry name" value="Chromo"/>
    <property type="match status" value="1"/>
</dbReference>
<evidence type="ECO:0000313" key="4">
    <source>
        <dbReference type="EMBL" id="CAI5799260.1"/>
    </source>
</evidence>
<name>A0AA35LMZ0_9SAUR</name>
<proteinExistence type="predicted"/>
<sequence>MVEDLEEFEIQQILDLRFCRRQLLYLVSWKGYGPAKNSWVQSQDLHAPDLQRQFHRMYPHEPKPRGWGEENNLSKEEDDKERDTGWELVLREPSVAGSEAVKEAGLRERGDRLPVEPQTRRKRDFLGKRKSVFSRVNGGATGHGSPPKPLWRETRGSGSQRSRLQIARPSGNSVTGAKRTAGGESRHREAIVSPSRTQPQACRASDRFSKARNLSRIWITIGIHKRKALEKREKKEVSFVCNQRTTQDYERSAEGRLVTRQAV</sequence>
<evidence type="ECO:0000259" key="3">
    <source>
        <dbReference type="PROSITE" id="PS50013"/>
    </source>
</evidence>
<feature type="region of interest" description="Disordered" evidence="2">
    <location>
        <begin position="97"/>
        <end position="205"/>
    </location>
</feature>
<dbReference type="SMART" id="SM00298">
    <property type="entry name" value="CHROMO"/>
    <property type="match status" value="1"/>
</dbReference>
<evidence type="ECO:0000313" key="5">
    <source>
        <dbReference type="Proteomes" id="UP001178461"/>
    </source>
</evidence>
<dbReference type="Gene3D" id="2.40.50.40">
    <property type="match status" value="1"/>
</dbReference>
<comment type="subcellular location">
    <subcellularLocation>
        <location evidence="1">Nucleus</location>
    </subcellularLocation>
</comment>
<dbReference type="AlphaFoldDB" id="A0AA35LMZ0"/>
<dbReference type="PROSITE" id="PS50013">
    <property type="entry name" value="CHROMO_2"/>
    <property type="match status" value="1"/>
</dbReference>